<evidence type="ECO:0000256" key="1">
    <source>
        <dbReference type="ARBA" id="ARBA00004123"/>
    </source>
</evidence>
<feature type="binding site" evidence="8">
    <location>
        <position position="9"/>
    </location>
    <ligand>
        <name>Zn(2+)</name>
        <dbReference type="ChEBI" id="CHEBI:29105"/>
    </ligand>
</feature>
<keyword evidence="5 8" id="KW-0862">Zinc</keyword>
<reference evidence="11" key="3">
    <citation type="submission" date="2012-09" db="EMBL/GenBank/DDBJ databases">
        <authorList>
            <consortium name="VectorBase"/>
        </authorList>
    </citation>
    <scope>NUCLEOTIDE SEQUENCE</scope>
    <source>
        <strain evidence="11">Liverpool</strain>
    </source>
</reference>
<dbReference type="GO" id="GO:0005634">
    <property type="term" value="C:nucleus"/>
    <property type="evidence" value="ECO:0007669"/>
    <property type="project" value="UniProtKB-SubCell"/>
</dbReference>
<keyword evidence="3" id="KW-0677">Repeat</keyword>
<dbReference type="SMART" id="SM00355">
    <property type="entry name" value="ZnF_C2H2"/>
    <property type="match status" value="12"/>
</dbReference>
<evidence type="ECO:0000256" key="8">
    <source>
        <dbReference type="PROSITE-ProRule" id="PRU01263"/>
    </source>
</evidence>
<evidence type="ECO:0000256" key="5">
    <source>
        <dbReference type="ARBA" id="ARBA00022833"/>
    </source>
</evidence>
<feature type="domain" description="C2H2-type" evidence="9">
    <location>
        <begin position="486"/>
        <end position="514"/>
    </location>
</feature>
<dbReference type="InterPro" id="IPR012934">
    <property type="entry name" value="Znf_AD"/>
</dbReference>
<reference evidence="11" key="1">
    <citation type="submission" date="2005-10" db="EMBL/GenBank/DDBJ databases">
        <authorList>
            <person name="Loftus B.J."/>
            <person name="Nene V.M."/>
            <person name="Hannick L.I."/>
            <person name="Bidwell S."/>
            <person name="Haas B."/>
            <person name="Amedeo P."/>
            <person name="Orvis J."/>
            <person name="Wortman J.R."/>
            <person name="White O.R."/>
            <person name="Salzberg S."/>
            <person name="Shumway M."/>
            <person name="Koo H."/>
            <person name="Zhao Y."/>
            <person name="Holmes M."/>
            <person name="Miller J."/>
            <person name="Schatz M."/>
            <person name="Pop M."/>
            <person name="Pai G."/>
            <person name="Utterback T."/>
            <person name="Rogers Y.-H."/>
            <person name="Kravitz S."/>
            <person name="Fraser C.M."/>
        </authorList>
    </citation>
    <scope>NUCLEOTIDE SEQUENCE</scope>
    <source>
        <strain evidence="11">Liverpool</strain>
    </source>
</reference>
<dbReference type="InterPro" id="IPR013087">
    <property type="entry name" value="Znf_C2H2_type"/>
</dbReference>
<dbReference type="EMBL" id="CH477853">
    <property type="protein sequence ID" value="EAT35611.1"/>
    <property type="molecule type" value="Genomic_DNA"/>
</dbReference>
<feature type="binding site" evidence="8">
    <location>
        <position position="6"/>
    </location>
    <ligand>
        <name>Zn(2+)</name>
        <dbReference type="ChEBI" id="CHEBI:29105"/>
    </ligand>
</feature>
<dbReference type="SMART" id="SM00868">
    <property type="entry name" value="zf-AD"/>
    <property type="match status" value="1"/>
</dbReference>
<dbReference type="Pfam" id="PF13912">
    <property type="entry name" value="zf-C2H2_6"/>
    <property type="match status" value="2"/>
</dbReference>
<feature type="binding site" evidence="8">
    <location>
        <position position="55"/>
    </location>
    <ligand>
        <name>Zn(2+)</name>
        <dbReference type="ChEBI" id="CHEBI:29105"/>
    </ligand>
</feature>
<evidence type="ECO:0000313" key="11">
    <source>
        <dbReference type="EMBL" id="EAT35611.1"/>
    </source>
</evidence>
<evidence type="ECO:0000256" key="4">
    <source>
        <dbReference type="ARBA" id="ARBA00022771"/>
    </source>
</evidence>
<dbReference type="PROSITE" id="PS50157">
    <property type="entry name" value="ZINC_FINGER_C2H2_2"/>
    <property type="match status" value="9"/>
</dbReference>
<name>A0A1S4FVI0_AEDAE</name>
<dbReference type="PANTHER" id="PTHR24376:SF235">
    <property type="entry name" value="C2H2-TYPE DOMAIN-CONTAINING PROTEIN"/>
    <property type="match status" value="1"/>
</dbReference>
<organism evidence="11 12">
    <name type="scientific">Aedes aegypti</name>
    <name type="common">Yellowfever mosquito</name>
    <name type="synonym">Culex aegypti</name>
    <dbReference type="NCBI Taxonomy" id="7159"/>
    <lineage>
        <taxon>Eukaryota</taxon>
        <taxon>Metazoa</taxon>
        <taxon>Ecdysozoa</taxon>
        <taxon>Arthropoda</taxon>
        <taxon>Hexapoda</taxon>
        <taxon>Insecta</taxon>
        <taxon>Pterygota</taxon>
        <taxon>Neoptera</taxon>
        <taxon>Endopterygota</taxon>
        <taxon>Diptera</taxon>
        <taxon>Nematocera</taxon>
        <taxon>Culicoidea</taxon>
        <taxon>Culicidae</taxon>
        <taxon>Culicinae</taxon>
        <taxon>Aedini</taxon>
        <taxon>Aedes</taxon>
        <taxon>Stegomyia</taxon>
    </lineage>
</organism>
<dbReference type="KEGG" id="aag:5575974"/>
<proteinExistence type="predicted"/>
<reference evidence="11" key="2">
    <citation type="journal article" date="2007" name="Science">
        <title>Genome sequence of Aedes aegypti, a major arbovirus vector.</title>
        <authorList>
            <person name="Nene V."/>
            <person name="Wortman J.R."/>
            <person name="Lawson D."/>
            <person name="Haas B."/>
            <person name="Kodira C."/>
            <person name="Tu Z.J."/>
            <person name="Loftus B."/>
            <person name="Xi Z."/>
            <person name="Megy K."/>
            <person name="Grabherr M."/>
            <person name="Ren Q."/>
            <person name="Zdobnov E.M."/>
            <person name="Lobo N.F."/>
            <person name="Campbell K.S."/>
            <person name="Brown S.E."/>
            <person name="Bonaldo M.F."/>
            <person name="Zhu J."/>
            <person name="Sinkins S.P."/>
            <person name="Hogenkamp D.G."/>
            <person name="Amedeo P."/>
            <person name="Arensburger P."/>
            <person name="Atkinson P.W."/>
            <person name="Bidwell S."/>
            <person name="Biedler J."/>
            <person name="Birney E."/>
            <person name="Bruggner R.V."/>
            <person name="Costas J."/>
            <person name="Coy M.R."/>
            <person name="Crabtree J."/>
            <person name="Crawford M."/>
            <person name="Debruyn B."/>
            <person name="Decaprio D."/>
            <person name="Eiglmeier K."/>
            <person name="Eisenstadt E."/>
            <person name="El-Dorry H."/>
            <person name="Gelbart W.M."/>
            <person name="Gomes S.L."/>
            <person name="Hammond M."/>
            <person name="Hannick L.I."/>
            <person name="Hogan J.R."/>
            <person name="Holmes M.H."/>
            <person name="Jaffe D."/>
            <person name="Johnston J.S."/>
            <person name="Kennedy R.C."/>
            <person name="Koo H."/>
            <person name="Kravitz S."/>
            <person name="Kriventseva E.V."/>
            <person name="Kulp D."/>
            <person name="Labutti K."/>
            <person name="Lee E."/>
            <person name="Li S."/>
            <person name="Lovin D.D."/>
            <person name="Mao C."/>
            <person name="Mauceli E."/>
            <person name="Menck C.F."/>
            <person name="Miller J.R."/>
            <person name="Montgomery P."/>
            <person name="Mori A."/>
            <person name="Nascimento A.L."/>
            <person name="Naveira H.F."/>
            <person name="Nusbaum C."/>
            <person name="O'leary S."/>
            <person name="Orvis J."/>
            <person name="Pertea M."/>
            <person name="Quesneville H."/>
            <person name="Reidenbach K.R."/>
            <person name="Rogers Y.H."/>
            <person name="Roth C.W."/>
            <person name="Schneider J.R."/>
            <person name="Schatz M."/>
            <person name="Shumway M."/>
            <person name="Stanke M."/>
            <person name="Stinson E.O."/>
            <person name="Tubio J.M."/>
            <person name="Vanzee J.P."/>
            <person name="Verjovski-Almeida S."/>
            <person name="Werner D."/>
            <person name="White O."/>
            <person name="Wyder S."/>
            <person name="Zeng Q."/>
            <person name="Zhao Q."/>
            <person name="Zhao Y."/>
            <person name="Hill C.A."/>
            <person name="Raikhel A.S."/>
            <person name="Soares M.B."/>
            <person name="Knudson D.L."/>
            <person name="Lee N.H."/>
            <person name="Galagan J."/>
            <person name="Salzberg S.L."/>
            <person name="Paulsen I.T."/>
            <person name="Dimopoulos G."/>
            <person name="Collins F.H."/>
            <person name="Birren B."/>
            <person name="Fraser-Liggett C.M."/>
            <person name="Severson D.W."/>
        </authorList>
    </citation>
    <scope>NUCLEOTIDE SEQUENCE [LARGE SCALE GENOMIC DNA]</scope>
    <source>
        <strain evidence="11">Liverpool</strain>
    </source>
</reference>
<dbReference type="PANTHER" id="PTHR24376">
    <property type="entry name" value="ZINC FINGER PROTEIN"/>
    <property type="match status" value="1"/>
</dbReference>
<dbReference type="AlphaFoldDB" id="A0A1S4FVI0"/>
<evidence type="ECO:0000259" key="9">
    <source>
        <dbReference type="PROSITE" id="PS50157"/>
    </source>
</evidence>
<dbReference type="OMA" id="TFAYQHK"/>
<dbReference type="Gene3D" id="3.40.1800.20">
    <property type="match status" value="1"/>
</dbReference>
<dbReference type="PROSITE" id="PS51915">
    <property type="entry name" value="ZAD"/>
    <property type="match status" value="1"/>
</dbReference>
<sequence>MPRSQCRICLRYCSELVPLFKANIGEKRFTDLIYELLRIEFDPNPEYPRRVCELCVKKVNYLYSFYEDLVKSQALLEELSKTTSRKEARALIEAKGPSNYSDGIFEELEKLDEISDEDDAQIEIEETTFLENVEETEPVLENVEFEAVGFDDDRPVEEQLIDIKIEAVDEEECDMLAGKVSQQIVQSDEEEEFRGFEEPVPIKLTASRNMKRKRPKQVVPKLEIVETIPNMCYICRELSDSKDMFDLHLLTHSKMLPYKCENCSTPTAPVIIKTLVLLNKHFESHGFSYLCEYCPLRFRAYPSLYDHTRNFHTEHKEGFTCDKCGQVFIEIRKFHKHVRAHRNRDSERYKCKTCAKTFQTGTILRRHERIHLTDPLYACMDCKRTFNHEEQYHKHKLRHLQQQYNQQNGYSCKVCEAHFTCKADLRVHMQVHFPNNPNYSIHTDVLPETLRDSSSYPRGCEEPDCKYIAPSYTLMWSHYRNHYKLYHCQECDRKFATATILKNHVEVIHQKLRKFHCDQCPKTFAYQHKLKEHMNVHRGIRDRKCRFCGKCFTHSSNLLVHEKVHKNIKRHKCDICDSSYVTTSALKKHRKTHRTNVRVKNVEPDVEEDCEYIECEEETAVATEITYKFAEETVRNKKEPEQEAKLEESELIYFMEDANEQVLSSQVEIEEGVTVKELCDILEGN</sequence>
<evidence type="ECO:0000256" key="3">
    <source>
        <dbReference type="ARBA" id="ARBA00022737"/>
    </source>
</evidence>
<evidence type="ECO:0000313" key="12">
    <source>
        <dbReference type="Proteomes" id="UP000682892"/>
    </source>
</evidence>
<feature type="domain" description="C2H2-type" evidence="9">
    <location>
        <begin position="377"/>
        <end position="404"/>
    </location>
</feature>
<dbReference type="Gene3D" id="3.30.160.60">
    <property type="entry name" value="Classic Zinc Finger"/>
    <property type="match status" value="6"/>
</dbReference>
<keyword evidence="4 7" id="KW-0863">Zinc-finger</keyword>
<evidence type="ECO:0000256" key="7">
    <source>
        <dbReference type="PROSITE-ProRule" id="PRU00042"/>
    </source>
</evidence>
<keyword evidence="2 8" id="KW-0479">Metal-binding</keyword>
<evidence type="ECO:0000256" key="6">
    <source>
        <dbReference type="ARBA" id="ARBA00023242"/>
    </source>
</evidence>
<dbReference type="SUPFAM" id="SSF57667">
    <property type="entry name" value="beta-beta-alpha zinc fingers"/>
    <property type="match status" value="5"/>
</dbReference>
<feature type="domain" description="C2H2-type" evidence="9">
    <location>
        <begin position="289"/>
        <end position="317"/>
    </location>
</feature>
<feature type="domain" description="ZAD" evidence="10">
    <location>
        <begin position="4"/>
        <end position="79"/>
    </location>
</feature>
<feature type="domain" description="C2H2-type" evidence="9">
    <location>
        <begin position="571"/>
        <end position="593"/>
    </location>
</feature>
<evidence type="ECO:0000256" key="2">
    <source>
        <dbReference type="ARBA" id="ARBA00022723"/>
    </source>
</evidence>
<gene>
    <name evidence="11" type="ORF">AaeL_AAEL012229</name>
</gene>
<feature type="domain" description="C2H2-type" evidence="9">
    <location>
        <begin position="515"/>
        <end position="542"/>
    </location>
</feature>
<evidence type="ECO:0000259" key="10">
    <source>
        <dbReference type="PROSITE" id="PS51915"/>
    </source>
</evidence>
<accession>A0A1S4FVI0</accession>
<dbReference type="GO" id="GO:0008270">
    <property type="term" value="F:zinc ion binding"/>
    <property type="evidence" value="ECO:0007669"/>
    <property type="project" value="UniProtKB-UniRule"/>
</dbReference>
<dbReference type="Pfam" id="PF07776">
    <property type="entry name" value="zf-AD"/>
    <property type="match status" value="1"/>
</dbReference>
<comment type="subcellular location">
    <subcellularLocation>
        <location evidence="1">Nucleus</location>
    </subcellularLocation>
</comment>
<dbReference type="HOGENOM" id="CLU_017789_0_0_1"/>
<dbReference type="PROSITE" id="PS00028">
    <property type="entry name" value="ZINC_FINGER_C2H2_1"/>
    <property type="match status" value="9"/>
</dbReference>
<keyword evidence="6" id="KW-0539">Nucleus</keyword>
<feature type="domain" description="C2H2-type" evidence="9">
    <location>
        <begin position="349"/>
        <end position="376"/>
    </location>
</feature>
<feature type="domain" description="C2H2-type" evidence="9">
    <location>
        <begin position="543"/>
        <end position="570"/>
    </location>
</feature>
<feature type="binding site" evidence="8">
    <location>
        <position position="52"/>
    </location>
    <ligand>
        <name>Zn(2+)</name>
        <dbReference type="ChEBI" id="CHEBI:29105"/>
    </ligand>
</feature>
<protein>
    <submittedName>
        <fullName evidence="11">AAEL012229-PA</fullName>
    </submittedName>
</protein>
<dbReference type="Pfam" id="PF00096">
    <property type="entry name" value="zf-C2H2"/>
    <property type="match status" value="2"/>
</dbReference>
<dbReference type="SUPFAM" id="SSF57716">
    <property type="entry name" value="Glucocorticoid receptor-like (DNA-binding domain)"/>
    <property type="match status" value="1"/>
</dbReference>
<feature type="domain" description="C2H2-type" evidence="9">
    <location>
        <begin position="319"/>
        <end position="346"/>
    </location>
</feature>
<dbReference type="Proteomes" id="UP000682892">
    <property type="component" value="Unassembled WGS sequence"/>
</dbReference>
<dbReference type="InterPro" id="IPR036236">
    <property type="entry name" value="Znf_C2H2_sf"/>
</dbReference>
<dbReference type="OrthoDB" id="8117402at2759"/>
<feature type="domain" description="C2H2-type" evidence="9">
    <location>
        <begin position="410"/>
        <end position="437"/>
    </location>
</feature>